<name>A0AB36R727_9HYPH</name>
<dbReference type="InterPro" id="IPR029058">
    <property type="entry name" value="AB_hydrolase_fold"/>
</dbReference>
<feature type="domain" description="AB hydrolase-1" evidence="2">
    <location>
        <begin position="32"/>
        <end position="276"/>
    </location>
</feature>
<dbReference type="RefSeq" id="WP_095486526.1">
    <property type="nucleotide sequence ID" value="NZ_CP088151.1"/>
</dbReference>
<dbReference type="Proteomes" id="UP000216215">
    <property type="component" value="Unassembled WGS sequence"/>
</dbReference>
<reference evidence="4" key="1">
    <citation type="submission" date="2017-08" db="EMBL/GenBank/DDBJ databases">
        <title>Mesorhizobium wenxinae sp. nov., a novel rhizobial species isolated from root nodules of chickpea (Cicer arietinum L.).</title>
        <authorList>
            <person name="Zhang J."/>
        </authorList>
    </citation>
    <scope>NUCLEOTIDE SEQUENCE [LARGE SCALE GENOMIC DNA]</scope>
    <source>
        <strain evidence="4">USDA 3392</strain>
    </source>
</reference>
<keyword evidence="4" id="KW-1185">Reference proteome</keyword>
<gene>
    <name evidence="3" type="ORF">CIT25_21575</name>
</gene>
<sequence>MQNHHHKTRHETIDVKGLDIFYRHAGDPARSAILLLHGYPTSSYMYRNIIEPLAETAYVLAPDLPGFGYSSAPSADAYDYTFENIADTIDAFLAALDLEGFFLFIHDFGTPVGYHLATRRPDRIRGLIVQNGNAHEEGLGQGWDAPKAFFADPTEENRAKLPDWMNFETTRYQYVGEQPERLASLYPPEGWHLDWERLSRPGIIDIQFKIFSDYGSHIARFPTIRAYHSEHQPPCLLLWGRHDPLFDINEIMAYNRTLDALEIHVFESGHQLLETHHRECAALVSRFMLDVDAGVFRDSAK</sequence>
<dbReference type="SUPFAM" id="SSF53474">
    <property type="entry name" value="alpha/beta-Hydrolases"/>
    <property type="match status" value="1"/>
</dbReference>
<proteinExistence type="predicted"/>
<dbReference type="InterPro" id="IPR051340">
    <property type="entry name" value="Haloalkane_dehalogenase"/>
</dbReference>
<dbReference type="AlphaFoldDB" id="A0AB36R727"/>
<evidence type="ECO:0000313" key="4">
    <source>
        <dbReference type="Proteomes" id="UP000216215"/>
    </source>
</evidence>
<keyword evidence="1 3" id="KW-0378">Hydrolase</keyword>
<dbReference type="InterPro" id="IPR000639">
    <property type="entry name" value="Epox_hydrolase-like"/>
</dbReference>
<comment type="caution">
    <text evidence="3">The sequence shown here is derived from an EMBL/GenBank/DDBJ whole genome shotgun (WGS) entry which is preliminary data.</text>
</comment>
<evidence type="ECO:0000313" key="3">
    <source>
        <dbReference type="EMBL" id="PAQ00393.1"/>
    </source>
</evidence>
<dbReference type="PRINTS" id="PR00412">
    <property type="entry name" value="EPOXHYDRLASE"/>
</dbReference>
<evidence type="ECO:0000259" key="2">
    <source>
        <dbReference type="Pfam" id="PF00561"/>
    </source>
</evidence>
<protein>
    <submittedName>
        <fullName evidence="3">Hydrolase</fullName>
    </submittedName>
</protein>
<organism evidence="3 4">
    <name type="scientific">Mesorhizobium mediterraneum</name>
    <dbReference type="NCBI Taxonomy" id="43617"/>
    <lineage>
        <taxon>Bacteria</taxon>
        <taxon>Pseudomonadati</taxon>
        <taxon>Pseudomonadota</taxon>
        <taxon>Alphaproteobacteria</taxon>
        <taxon>Hyphomicrobiales</taxon>
        <taxon>Phyllobacteriaceae</taxon>
        <taxon>Mesorhizobium</taxon>
    </lineage>
</organism>
<dbReference type="Gene3D" id="3.40.50.1820">
    <property type="entry name" value="alpha/beta hydrolase"/>
    <property type="match status" value="1"/>
</dbReference>
<dbReference type="EMBL" id="NPKI01000026">
    <property type="protein sequence ID" value="PAQ00393.1"/>
    <property type="molecule type" value="Genomic_DNA"/>
</dbReference>
<dbReference type="GO" id="GO:0004301">
    <property type="term" value="F:epoxide hydrolase activity"/>
    <property type="evidence" value="ECO:0007669"/>
    <property type="project" value="TreeGrafter"/>
</dbReference>
<dbReference type="InterPro" id="IPR000073">
    <property type="entry name" value="AB_hydrolase_1"/>
</dbReference>
<dbReference type="Pfam" id="PF00561">
    <property type="entry name" value="Abhydrolase_1"/>
    <property type="match status" value="1"/>
</dbReference>
<dbReference type="PANTHER" id="PTHR42977">
    <property type="entry name" value="HYDROLASE-RELATED"/>
    <property type="match status" value="1"/>
</dbReference>
<accession>A0AB36R727</accession>
<evidence type="ECO:0000256" key="1">
    <source>
        <dbReference type="ARBA" id="ARBA00022801"/>
    </source>
</evidence>
<dbReference type="PANTHER" id="PTHR42977:SF3">
    <property type="entry name" value="AB HYDROLASE-1 DOMAIN-CONTAINING PROTEIN"/>
    <property type="match status" value="1"/>
</dbReference>